<organism evidence="2 3">
    <name type="scientific">Gryllotalpicola koreensis</name>
    <dbReference type="NCBI Taxonomy" id="993086"/>
    <lineage>
        <taxon>Bacteria</taxon>
        <taxon>Bacillati</taxon>
        <taxon>Actinomycetota</taxon>
        <taxon>Actinomycetes</taxon>
        <taxon>Micrococcales</taxon>
        <taxon>Microbacteriaceae</taxon>
        <taxon>Gryllotalpicola</taxon>
    </lineage>
</organism>
<keyword evidence="1" id="KW-1133">Transmembrane helix</keyword>
<evidence type="ECO:0000313" key="2">
    <source>
        <dbReference type="EMBL" id="GAA4167955.1"/>
    </source>
</evidence>
<protein>
    <submittedName>
        <fullName evidence="2">Uncharacterized protein</fullName>
    </submittedName>
</protein>
<keyword evidence="1" id="KW-0472">Membrane</keyword>
<keyword evidence="3" id="KW-1185">Reference proteome</keyword>
<evidence type="ECO:0000313" key="3">
    <source>
        <dbReference type="Proteomes" id="UP001501079"/>
    </source>
</evidence>
<evidence type="ECO:0000256" key="1">
    <source>
        <dbReference type="SAM" id="Phobius"/>
    </source>
</evidence>
<feature type="transmembrane region" description="Helical" evidence="1">
    <location>
        <begin position="53"/>
        <end position="73"/>
    </location>
</feature>
<comment type="caution">
    <text evidence="2">The sequence shown here is derived from an EMBL/GenBank/DDBJ whole genome shotgun (WGS) entry which is preliminary data.</text>
</comment>
<reference evidence="3" key="1">
    <citation type="journal article" date="2019" name="Int. J. Syst. Evol. Microbiol.">
        <title>The Global Catalogue of Microorganisms (GCM) 10K type strain sequencing project: providing services to taxonomists for standard genome sequencing and annotation.</title>
        <authorList>
            <consortium name="The Broad Institute Genomics Platform"/>
            <consortium name="The Broad Institute Genome Sequencing Center for Infectious Disease"/>
            <person name="Wu L."/>
            <person name="Ma J."/>
        </authorList>
    </citation>
    <scope>NUCLEOTIDE SEQUENCE [LARGE SCALE GENOMIC DNA]</scope>
    <source>
        <strain evidence="3">JCM 17591</strain>
    </source>
</reference>
<sequence length="144" mass="15177">MSEVNSSSDRVQRIERSLSIGAKCLYIYGVCCSVVVAVLIVTAALGGSTSTFMWVRALILAVLTPVLIVLLRSARRGSRAATDRVKLIMTVMPIAIVVVDFIPGICPSWYAAVQGIGALALLPAGVMLWRATARGSSARGTGRA</sequence>
<dbReference type="EMBL" id="BAABBW010000001">
    <property type="protein sequence ID" value="GAA4167955.1"/>
    <property type="molecule type" value="Genomic_DNA"/>
</dbReference>
<gene>
    <name evidence="2" type="ORF">GCM10022287_02320</name>
</gene>
<feature type="transmembrane region" description="Helical" evidence="1">
    <location>
        <begin position="109"/>
        <end position="129"/>
    </location>
</feature>
<feature type="transmembrane region" description="Helical" evidence="1">
    <location>
        <begin position="85"/>
        <end position="103"/>
    </location>
</feature>
<feature type="transmembrane region" description="Helical" evidence="1">
    <location>
        <begin position="25"/>
        <end position="47"/>
    </location>
</feature>
<keyword evidence="1" id="KW-0812">Transmembrane</keyword>
<name>A0ABP7ZQG6_9MICO</name>
<dbReference type="Proteomes" id="UP001501079">
    <property type="component" value="Unassembled WGS sequence"/>
</dbReference>
<dbReference type="RefSeq" id="WP_344751435.1">
    <property type="nucleotide sequence ID" value="NZ_BAABBW010000001.1"/>
</dbReference>
<proteinExistence type="predicted"/>
<accession>A0ABP7ZQG6</accession>